<comment type="caution">
    <text evidence="1">The sequence shown here is derived from an EMBL/GenBank/DDBJ whole genome shotgun (WGS) entry which is preliminary data.</text>
</comment>
<keyword evidence="2" id="KW-1185">Reference proteome</keyword>
<reference evidence="1 2" key="1">
    <citation type="submission" date="2022-01" db="EMBL/GenBank/DDBJ databases">
        <authorList>
            <person name="Xiong W."/>
            <person name="Schranz E."/>
        </authorList>
    </citation>
    <scope>NUCLEOTIDE SEQUENCE [LARGE SCALE GENOMIC DNA]</scope>
</reference>
<dbReference type="AlphaFoldDB" id="A0AAU9P8U3"/>
<organism evidence="1 2">
    <name type="scientific">Lactuca virosa</name>
    <dbReference type="NCBI Taxonomy" id="75947"/>
    <lineage>
        <taxon>Eukaryota</taxon>
        <taxon>Viridiplantae</taxon>
        <taxon>Streptophyta</taxon>
        <taxon>Embryophyta</taxon>
        <taxon>Tracheophyta</taxon>
        <taxon>Spermatophyta</taxon>
        <taxon>Magnoliopsida</taxon>
        <taxon>eudicotyledons</taxon>
        <taxon>Gunneridae</taxon>
        <taxon>Pentapetalae</taxon>
        <taxon>asterids</taxon>
        <taxon>campanulids</taxon>
        <taxon>Asterales</taxon>
        <taxon>Asteraceae</taxon>
        <taxon>Cichorioideae</taxon>
        <taxon>Cichorieae</taxon>
        <taxon>Lactucinae</taxon>
        <taxon>Lactuca</taxon>
    </lineage>
</organism>
<sequence>MEKRSSRSKGDGEVRYFREAVWKDLETDGDKTEDHFCQKGHRDETTPCSSSLFSSRFLLSKSNRRRPLYPQRCRPHPHRQINTAGIEELETPAASSTPPFLPFPLSSLHSLAAPATAQIFPISELEMANIADMIQEIQGRHADATNLSNTIHGRVETIRLRSLATNNEFEIARLRVRCTGLFTRILWLESFQYLLEDLEDNLHTLQLVLDVSHFAQGLMQLFNNVLEELNAFFANVGLGPDQANQVHTGLQDVLNNINQSLHAFGVPFNTGFGLQFGEDDVAAVDSVLGPA</sequence>
<protein>
    <submittedName>
        <fullName evidence="1">Uncharacterized protein</fullName>
    </submittedName>
</protein>
<name>A0AAU9P8U3_9ASTR</name>
<evidence type="ECO:0000313" key="1">
    <source>
        <dbReference type="EMBL" id="CAH1446564.1"/>
    </source>
</evidence>
<dbReference type="EMBL" id="CAKMRJ010005523">
    <property type="protein sequence ID" value="CAH1446564.1"/>
    <property type="molecule type" value="Genomic_DNA"/>
</dbReference>
<proteinExistence type="predicted"/>
<accession>A0AAU9P8U3</accession>
<dbReference type="Proteomes" id="UP001157418">
    <property type="component" value="Unassembled WGS sequence"/>
</dbReference>
<evidence type="ECO:0000313" key="2">
    <source>
        <dbReference type="Proteomes" id="UP001157418"/>
    </source>
</evidence>
<gene>
    <name evidence="1" type="ORF">LVIROSA_LOCUS32248</name>
</gene>